<accession>A0ABW6WAZ3</accession>
<sequence length="287" mass="30533">MTILAATDGTDWSMAAVEWAAIEAQRRHTPLRIVHAFDWDWHESRFDIGNEYVDVSRHLAEGLLAEAYDRARECAPDVGIETEALIGQATPQLLEAARGAELLVVGGRGRGGFTGLRLGSVSHRMAAHSPCPVVVVHGHDVPGGPVIAGVDDSPAADQVLGAAFDEAAVQGCDLIILRSLAPAIPPWLADVRRADLLSPEDRAAKLRRIEDQLAPWHDKYPGVRTATVLTHDTAASALILSSRKYRLVVVGSRGHGAVGGTVLGSVGLQLLHHAACPVLIVRGEAAR</sequence>
<evidence type="ECO:0000256" key="1">
    <source>
        <dbReference type="ARBA" id="ARBA00008791"/>
    </source>
</evidence>
<proteinExistence type="inferred from homology"/>
<dbReference type="PANTHER" id="PTHR46268:SF6">
    <property type="entry name" value="UNIVERSAL STRESS PROTEIN UP12"/>
    <property type="match status" value="1"/>
</dbReference>
<name>A0ABW6WAZ3_9ACTN</name>
<organism evidence="3 4">
    <name type="scientific">Paractinoplanes globisporus</name>
    <dbReference type="NCBI Taxonomy" id="113565"/>
    <lineage>
        <taxon>Bacteria</taxon>
        <taxon>Bacillati</taxon>
        <taxon>Actinomycetota</taxon>
        <taxon>Actinomycetes</taxon>
        <taxon>Micromonosporales</taxon>
        <taxon>Micromonosporaceae</taxon>
        <taxon>Paractinoplanes</taxon>
    </lineage>
</organism>
<dbReference type="SUPFAM" id="SSF52402">
    <property type="entry name" value="Adenine nucleotide alpha hydrolases-like"/>
    <property type="match status" value="2"/>
</dbReference>
<evidence type="ECO:0000313" key="3">
    <source>
        <dbReference type="EMBL" id="MFF5289470.1"/>
    </source>
</evidence>
<comment type="similarity">
    <text evidence="1">Belongs to the universal stress protein A family.</text>
</comment>
<dbReference type="Proteomes" id="UP001602245">
    <property type="component" value="Unassembled WGS sequence"/>
</dbReference>
<keyword evidence="4" id="KW-1185">Reference proteome</keyword>
<evidence type="ECO:0000313" key="4">
    <source>
        <dbReference type="Proteomes" id="UP001602245"/>
    </source>
</evidence>
<dbReference type="Pfam" id="PF00582">
    <property type="entry name" value="Usp"/>
    <property type="match status" value="2"/>
</dbReference>
<reference evidence="3 4" key="1">
    <citation type="submission" date="2024-10" db="EMBL/GenBank/DDBJ databases">
        <title>The Natural Products Discovery Center: Release of the First 8490 Sequenced Strains for Exploring Actinobacteria Biosynthetic Diversity.</title>
        <authorList>
            <person name="Kalkreuter E."/>
            <person name="Kautsar S.A."/>
            <person name="Yang D."/>
            <person name="Bader C.D."/>
            <person name="Teijaro C.N."/>
            <person name="Fluegel L."/>
            <person name="Davis C.M."/>
            <person name="Simpson J.R."/>
            <person name="Lauterbach L."/>
            <person name="Steele A.D."/>
            <person name="Gui C."/>
            <person name="Meng S."/>
            <person name="Li G."/>
            <person name="Viehrig K."/>
            <person name="Ye F."/>
            <person name="Su P."/>
            <person name="Kiefer A.F."/>
            <person name="Nichols A."/>
            <person name="Cepeda A.J."/>
            <person name="Yan W."/>
            <person name="Fan B."/>
            <person name="Jiang Y."/>
            <person name="Adhikari A."/>
            <person name="Zheng C.-J."/>
            <person name="Schuster L."/>
            <person name="Cowan T.M."/>
            <person name="Smanski M.J."/>
            <person name="Chevrette M.G."/>
            <person name="De Carvalho L.P.S."/>
            <person name="Shen B."/>
        </authorList>
    </citation>
    <scope>NUCLEOTIDE SEQUENCE [LARGE SCALE GENOMIC DNA]</scope>
    <source>
        <strain evidence="3 4">NPDC000087</strain>
    </source>
</reference>
<feature type="domain" description="UspA" evidence="2">
    <location>
        <begin position="146"/>
        <end position="282"/>
    </location>
</feature>
<dbReference type="PRINTS" id="PR01438">
    <property type="entry name" value="UNVRSLSTRESS"/>
</dbReference>
<comment type="caution">
    <text evidence="3">The sequence shown here is derived from an EMBL/GenBank/DDBJ whole genome shotgun (WGS) entry which is preliminary data.</text>
</comment>
<dbReference type="InterPro" id="IPR014729">
    <property type="entry name" value="Rossmann-like_a/b/a_fold"/>
</dbReference>
<dbReference type="InterPro" id="IPR006016">
    <property type="entry name" value="UspA"/>
</dbReference>
<protein>
    <submittedName>
        <fullName evidence="3">Universal stress protein</fullName>
    </submittedName>
</protein>
<feature type="domain" description="UspA" evidence="2">
    <location>
        <begin position="2"/>
        <end position="137"/>
    </location>
</feature>
<dbReference type="EMBL" id="JBIAZU010000001">
    <property type="protein sequence ID" value="MFF5289470.1"/>
    <property type="molecule type" value="Genomic_DNA"/>
</dbReference>
<evidence type="ECO:0000259" key="2">
    <source>
        <dbReference type="Pfam" id="PF00582"/>
    </source>
</evidence>
<dbReference type="PANTHER" id="PTHR46268">
    <property type="entry name" value="STRESS RESPONSE PROTEIN NHAX"/>
    <property type="match status" value="1"/>
</dbReference>
<gene>
    <name evidence="3" type="ORF">ACFY35_08535</name>
</gene>
<dbReference type="RefSeq" id="WP_020509807.1">
    <property type="nucleotide sequence ID" value="NZ_JBIAZU010000001.1"/>
</dbReference>
<dbReference type="InterPro" id="IPR006015">
    <property type="entry name" value="Universal_stress_UspA"/>
</dbReference>
<dbReference type="Gene3D" id="3.40.50.620">
    <property type="entry name" value="HUPs"/>
    <property type="match status" value="2"/>
</dbReference>